<organism evidence="1">
    <name type="scientific">Fusarium oxysporum f. sp. melonis 26406</name>
    <dbReference type="NCBI Taxonomy" id="1089452"/>
    <lineage>
        <taxon>Eukaryota</taxon>
        <taxon>Fungi</taxon>
        <taxon>Dikarya</taxon>
        <taxon>Ascomycota</taxon>
        <taxon>Pezizomycotina</taxon>
        <taxon>Sordariomycetes</taxon>
        <taxon>Hypocreomycetidae</taxon>
        <taxon>Hypocreales</taxon>
        <taxon>Nectriaceae</taxon>
        <taxon>Fusarium</taxon>
        <taxon>Fusarium oxysporum species complex</taxon>
    </lineage>
</organism>
<protein>
    <submittedName>
        <fullName evidence="1">Uncharacterized protein</fullName>
    </submittedName>
</protein>
<reference evidence="1" key="2">
    <citation type="submission" date="2014-02" db="EMBL/GenBank/DDBJ databases">
        <title>Annotation of the Genome Sequence of Fusarium oxysporum f. sp. melonis 26406.</title>
        <authorList>
            <consortium name="The Broad Institute Genomics Platform"/>
            <person name="Ma L.-J."/>
            <person name="Corby-Kistler H."/>
            <person name="Broz K."/>
            <person name="Gale L.R."/>
            <person name="Jonkers W."/>
            <person name="O'Donnell K."/>
            <person name="Ploetz R."/>
            <person name="Steinberg C."/>
            <person name="Schwartz D.C."/>
            <person name="VanEtten H."/>
            <person name="Zhou S."/>
            <person name="Young S.K."/>
            <person name="Zeng Q."/>
            <person name="Gargeya S."/>
            <person name="Fitzgerald M."/>
            <person name="Abouelleil A."/>
            <person name="Alvarado L."/>
            <person name="Chapman S.B."/>
            <person name="Gainer-Dewar J."/>
            <person name="Goldberg J."/>
            <person name="Griggs A."/>
            <person name="Gujja S."/>
            <person name="Hansen M."/>
            <person name="Howarth C."/>
            <person name="Imamovic A."/>
            <person name="Ireland A."/>
            <person name="Larimer J."/>
            <person name="McCowan C."/>
            <person name="Murphy C."/>
            <person name="Pearson M."/>
            <person name="Poon T.W."/>
            <person name="Priest M."/>
            <person name="Roberts A."/>
            <person name="Saif S."/>
            <person name="Shea T."/>
            <person name="Sykes S."/>
            <person name="Wortman J."/>
            <person name="Nusbaum C."/>
            <person name="Birren B."/>
        </authorList>
    </citation>
    <scope>NUCLEOTIDE SEQUENCE</scope>
    <source>
        <strain evidence="1">26406</strain>
    </source>
</reference>
<evidence type="ECO:0000313" key="1">
    <source>
        <dbReference type="EMBL" id="EXK24282.1"/>
    </source>
</evidence>
<dbReference type="EMBL" id="KI980390">
    <property type="protein sequence ID" value="EXK24282.1"/>
    <property type="molecule type" value="Genomic_DNA"/>
</dbReference>
<dbReference type="VEuPathDB" id="FungiDB:FOMG_18979"/>
<reference evidence="1" key="1">
    <citation type="submission" date="2012-04" db="EMBL/GenBank/DDBJ databases">
        <title>The Genome Sequence of Fusarium oxysporum melonis.</title>
        <authorList>
            <consortium name="The Broad Institute Genome Sequencing Platform"/>
            <person name="Ma L.-J."/>
            <person name="Gale L.R."/>
            <person name="Schwartz D.C."/>
            <person name="Zhou S."/>
            <person name="Corby-Kistler H."/>
            <person name="Young S.K."/>
            <person name="Zeng Q."/>
            <person name="Gargeya S."/>
            <person name="Fitzgerald M."/>
            <person name="Haas B."/>
            <person name="Abouelleil A."/>
            <person name="Alvarado L."/>
            <person name="Arachchi H.M."/>
            <person name="Berlin A."/>
            <person name="Brown A."/>
            <person name="Chapman S.B."/>
            <person name="Chen Z."/>
            <person name="Dunbar C."/>
            <person name="Freedman E."/>
            <person name="Gearin G."/>
            <person name="Goldberg J."/>
            <person name="Griggs A."/>
            <person name="Gujja S."/>
            <person name="Heiman D."/>
            <person name="Howarth C."/>
            <person name="Larson L."/>
            <person name="Lui A."/>
            <person name="MacDonald P.J.P."/>
            <person name="Montmayeur A."/>
            <person name="Murphy C."/>
            <person name="Neiman D."/>
            <person name="Pearson M."/>
            <person name="Priest M."/>
            <person name="Roberts A."/>
            <person name="Saif S."/>
            <person name="Shea T."/>
            <person name="Shenoy N."/>
            <person name="Sisk P."/>
            <person name="Stolte C."/>
            <person name="Sykes S."/>
            <person name="Wortman J."/>
            <person name="Nusbaum C."/>
            <person name="Birren B."/>
        </authorList>
    </citation>
    <scope>NUCLEOTIDE SEQUENCE</scope>
    <source>
        <strain evidence="1">26406</strain>
    </source>
</reference>
<dbReference type="HOGENOM" id="CLU_3368554_0_0_1"/>
<name>W9Z6P4_FUSOX</name>
<proteinExistence type="predicted"/>
<sequence>MSKQAASVLQVNGLPGKKKISMKNGQVIGSELRRV</sequence>
<gene>
    <name evidence="1" type="ORF">FOMG_18979</name>
</gene>
<accession>W9Z6P4</accession>
<dbReference type="AlphaFoldDB" id="W9Z6P4"/>
<dbReference type="Proteomes" id="UP000030703">
    <property type="component" value="Unassembled WGS sequence"/>
</dbReference>